<protein>
    <submittedName>
        <fullName evidence="1">Uncharacterized protein</fullName>
    </submittedName>
</protein>
<proteinExistence type="predicted"/>
<reference evidence="1 2" key="1">
    <citation type="submission" date="2015-11" db="EMBL/GenBank/DDBJ databases">
        <authorList>
            <person name="Chudoff D."/>
            <person name="Terry K."/>
            <person name="Dunbar D."/>
            <person name="Schaff J.E."/>
            <person name="Dashiell C.L."/>
            <person name="Macialek J.A."/>
            <person name="Bradley K.W."/>
            <person name="Asai D.J."/>
            <person name="Guerrero C.A."/>
            <person name="Bowman C.A."/>
            <person name="Russell D.A."/>
            <person name="Pope W.H."/>
            <person name="Hatfull G.F."/>
        </authorList>
    </citation>
    <scope>NUCLEOTIDE SEQUENCE [LARGE SCALE GENOMIC DNA]</scope>
</reference>
<organism evidence="1 2">
    <name type="scientific">Arthrobacter phage HunterDalle</name>
    <dbReference type="NCBI Taxonomy" id="1772300"/>
    <lineage>
        <taxon>Viruses</taxon>
        <taxon>Duplodnaviria</taxon>
        <taxon>Heunggongvirae</taxon>
        <taxon>Uroviricota</taxon>
        <taxon>Caudoviricetes</taxon>
        <taxon>Korravirus</taxon>
        <taxon>Korravirus hunterdalle</taxon>
    </lineage>
</organism>
<evidence type="ECO:0000313" key="1">
    <source>
        <dbReference type="EMBL" id="ALY09184.1"/>
    </source>
</evidence>
<dbReference type="OrthoDB" id="19558at10239"/>
<dbReference type="KEGG" id="vg:40078517"/>
<evidence type="ECO:0000313" key="2">
    <source>
        <dbReference type="Proteomes" id="UP000223591"/>
    </source>
</evidence>
<dbReference type="Proteomes" id="UP000223591">
    <property type="component" value="Segment"/>
</dbReference>
<dbReference type="GeneID" id="40078517"/>
<name>A0A0U4B387_9CAUD</name>
<keyword evidence="2" id="KW-1185">Reference proteome</keyword>
<dbReference type="RefSeq" id="YP_009602654.1">
    <property type="nucleotide sequence ID" value="NC_041941.1"/>
</dbReference>
<dbReference type="EMBL" id="KU160648">
    <property type="protein sequence ID" value="ALY09184.1"/>
    <property type="molecule type" value="Genomic_DNA"/>
</dbReference>
<sequence length="116" mass="12833">MTTSTVDVRYSQHGTGSPSYAFKTELALEVGDLVLVKDRGGVNLGTVVRYPSNRPHKATAWAFQKVDTEAVERAERKDRALAELKAKVEEQQTVKLAYMLADQDPEIAALIKELEA</sequence>
<accession>A0A0U4B387</accession>
<gene>
    <name evidence="1" type="primary">34</name>
    <name evidence="1" type="ORF">HUNTERDALLE_34</name>
</gene>